<gene>
    <name evidence="2" type="ORF">RUMCAL_03111</name>
</gene>
<comment type="caution">
    <text evidence="2">The sequence shown here is derived from an EMBL/GenBank/DDBJ whole genome shotgun (WGS) entry which is preliminary data.</text>
</comment>
<dbReference type="Proteomes" id="UP000016662">
    <property type="component" value="Unassembled WGS sequence"/>
</dbReference>
<feature type="compositionally biased region" description="Basic and acidic residues" evidence="1">
    <location>
        <begin position="10"/>
        <end position="25"/>
    </location>
</feature>
<feature type="region of interest" description="Disordered" evidence="1">
    <location>
        <begin position="1"/>
        <end position="55"/>
    </location>
</feature>
<evidence type="ECO:0000313" key="2">
    <source>
        <dbReference type="EMBL" id="ERJ88656.1"/>
    </source>
</evidence>
<keyword evidence="3" id="KW-1185">Reference proteome</keyword>
<reference evidence="2 3" key="1">
    <citation type="submission" date="2013-07" db="EMBL/GenBank/DDBJ databases">
        <authorList>
            <person name="Weinstock G."/>
            <person name="Sodergren E."/>
            <person name="Wylie T."/>
            <person name="Fulton L."/>
            <person name="Fulton R."/>
            <person name="Fronick C."/>
            <person name="O'Laughlin M."/>
            <person name="Godfrey J."/>
            <person name="Miner T."/>
            <person name="Herter B."/>
            <person name="Appelbaum E."/>
            <person name="Cordes M."/>
            <person name="Lek S."/>
            <person name="Wollam A."/>
            <person name="Pepin K.H."/>
            <person name="Palsikar V.B."/>
            <person name="Mitreva M."/>
            <person name="Wilson R.K."/>
        </authorList>
    </citation>
    <scope>NUCLEOTIDE SEQUENCE [LARGE SCALE GENOMIC DNA]</scope>
    <source>
        <strain evidence="2 3">ATCC 27760</strain>
    </source>
</reference>
<name>U2JQX7_9FIRM</name>
<accession>U2JQX7</accession>
<protein>
    <submittedName>
        <fullName evidence="2">Uncharacterized protein</fullName>
    </submittedName>
</protein>
<dbReference type="PATRIC" id="fig|411473.3.peg.2611"/>
<evidence type="ECO:0000256" key="1">
    <source>
        <dbReference type="SAM" id="MobiDB-lite"/>
    </source>
</evidence>
<dbReference type="AlphaFoldDB" id="U2JQX7"/>
<dbReference type="STRING" id="411473.RUMCAL_03111"/>
<dbReference type="HOGENOM" id="CLU_3029694_0_0_9"/>
<proteinExistence type="predicted"/>
<organism evidence="2 3">
    <name type="scientific">Ruminococcus callidus ATCC 27760</name>
    <dbReference type="NCBI Taxonomy" id="411473"/>
    <lineage>
        <taxon>Bacteria</taxon>
        <taxon>Bacillati</taxon>
        <taxon>Bacillota</taxon>
        <taxon>Clostridia</taxon>
        <taxon>Eubacteriales</taxon>
        <taxon>Oscillospiraceae</taxon>
        <taxon>Ruminococcus</taxon>
    </lineage>
</organism>
<evidence type="ECO:0000313" key="3">
    <source>
        <dbReference type="Proteomes" id="UP000016662"/>
    </source>
</evidence>
<sequence length="55" mass="6639">MRFRQMIVTRRADLKNRQQQDEQHMPQKQGDIFRQMPMQSSQSGSKMIRETKAFP</sequence>
<dbReference type="EMBL" id="AWVF01000403">
    <property type="protein sequence ID" value="ERJ88656.1"/>
    <property type="molecule type" value="Genomic_DNA"/>
</dbReference>